<organism evidence="1 2">
    <name type="scientific">Niallia circulans</name>
    <name type="common">Bacillus circulans</name>
    <dbReference type="NCBI Taxonomy" id="1397"/>
    <lineage>
        <taxon>Bacteria</taxon>
        <taxon>Bacillati</taxon>
        <taxon>Bacillota</taxon>
        <taxon>Bacilli</taxon>
        <taxon>Bacillales</taxon>
        <taxon>Bacillaceae</taxon>
        <taxon>Niallia</taxon>
    </lineage>
</organism>
<keyword evidence="1" id="KW-0378">Hydrolase</keyword>
<dbReference type="EMBL" id="LDPH01000011">
    <property type="protein sequence ID" value="KLV26021.1"/>
    <property type="molecule type" value="Genomic_DNA"/>
</dbReference>
<dbReference type="PATRIC" id="fig|1397.4.peg.747"/>
<dbReference type="OrthoDB" id="9773531at2"/>
<dbReference type="AlphaFoldDB" id="A0A0J1IJ96"/>
<evidence type="ECO:0000313" key="2">
    <source>
        <dbReference type="Proteomes" id="UP000036045"/>
    </source>
</evidence>
<accession>A0A0J1IJ96</accession>
<name>A0A0J1IJ96_NIACI</name>
<dbReference type="GO" id="GO:0045493">
    <property type="term" value="P:xylan catabolic process"/>
    <property type="evidence" value="ECO:0007669"/>
    <property type="project" value="UniProtKB-KW"/>
</dbReference>
<keyword evidence="1" id="KW-0119">Carbohydrate metabolism</keyword>
<keyword evidence="1" id="KW-0326">Glycosidase</keyword>
<evidence type="ECO:0000313" key="1">
    <source>
        <dbReference type="EMBL" id="KLV26021.1"/>
    </source>
</evidence>
<dbReference type="SUPFAM" id="SSF51445">
    <property type="entry name" value="(Trans)glycosidases"/>
    <property type="match status" value="1"/>
</dbReference>
<protein>
    <submittedName>
        <fullName evidence="1">1,4-beta-xylanase</fullName>
    </submittedName>
</protein>
<dbReference type="RefSeq" id="WP_047942625.1">
    <property type="nucleotide sequence ID" value="NZ_JBCLPU010000003.1"/>
</dbReference>
<reference evidence="1 2" key="1">
    <citation type="submission" date="2015-05" db="EMBL/GenBank/DDBJ databases">
        <title>Whole genome sequence and identification of bacterial endophytes from Costus igneus.</title>
        <authorList>
            <person name="Lee Y.P."/>
            <person name="Gan H.M."/>
            <person name="Eng W."/>
            <person name="Wheatley M.S."/>
            <person name="Caraballo A."/>
            <person name="Polter S."/>
            <person name="Savka M.A."/>
            <person name="Hudson A.O."/>
        </authorList>
    </citation>
    <scope>NUCLEOTIDE SEQUENCE [LARGE SCALE GENOMIC DNA]</scope>
    <source>
        <strain evidence="1 2">RIT379</strain>
    </source>
</reference>
<gene>
    <name evidence="1" type="ORF">ABW02_13145</name>
</gene>
<dbReference type="GO" id="GO:0016798">
    <property type="term" value="F:hydrolase activity, acting on glycosyl bonds"/>
    <property type="evidence" value="ECO:0007669"/>
    <property type="project" value="UniProtKB-KW"/>
</dbReference>
<keyword evidence="2" id="KW-1185">Reference proteome</keyword>
<dbReference type="Pfam" id="PF22612">
    <property type="entry name" value="GH113"/>
    <property type="match status" value="1"/>
</dbReference>
<sequence>MEFMKGFSFGFMSKRGEWQEEKTIESLKLLKERCTVEHIVLTVVAEQDTPQSTTINWKNHPDVVSDEETVQLIEYANKIGLEVTLKPMVNVADGTWRAHINFFDTDVPCEPKWSEWFASYNEYILHYAKLAEQMKCPMFVIGCELVNADRREAEWRHLIKEVRKVYSGLITYNCDKYQEDVLKWWDAVDVISTSGYYPIDAWEAQLDRIEKVVQKHKKPFFFCEAGCPSWVGGDLLPNDWTKRGEFSEEVQKRWYEAMFQATSKRSWVKGFALWDWKAHLYPIEQAKSNQDYAVYGKAAEKVIKDYYSSVGGE</sequence>
<comment type="caution">
    <text evidence="1">The sequence shown here is derived from an EMBL/GenBank/DDBJ whole genome shotgun (WGS) entry which is preliminary data.</text>
</comment>
<dbReference type="InterPro" id="IPR017853">
    <property type="entry name" value="GH"/>
</dbReference>
<proteinExistence type="predicted"/>
<keyword evidence="1" id="KW-0858">Xylan degradation</keyword>
<dbReference type="Proteomes" id="UP000036045">
    <property type="component" value="Unassembled WGS sequence"/>
</dbReference>
<dbReference type="Gene3D" id="3.20.20.80">
    <property type="entry name" value="Glycosidases"/>
    <property type="match status" value="1"/>
</dbReference>
<dbReference type="InterPro" id="IPR055151">
    <property type="entry name" value="GH113"/>
</dbReference>
<keyword evidence="1" id="KW-0624">Polysaccharide degradation</keyword>